<dbReference type="RefSeq" id="WP_133805959.1">
    <property type="nucleotide sequence ID" value="NZ_SNWQ01000050.1"/>
</dbReference>
<dbReference type="EMBL" id="SNWQ01000050">
    <property type="protein sequence ID" value="TDO27945.1"/>
    <property type="molecule type" value="Genomic_DNA"/>
</dbReference>
<reference evidence="2 3" key="1">
    <citation type="submission" date="2019-03" db="EMBL/GenBank/DDBJ databases">
        <title>Genomic Encyclopedia of Type Strains, Phase III (KMG-III): the genomes of soil and plant-associated and newly described type strains.</title>
        <authorList>
            <person name="Whitman W."/>
        </authorList>
    </citation>
    <scope>NUCLEOTIDE SEQUENCE [LARGE SCALE GENOMIC DNA]</scope>
    <source>
        <strain evidence="2 3">VKM Ac-2527</strain>
    </source>
</reference>
<organism evidence="2 3">
    <name type="scientific">Kribbella caucasensis</name>
    <dbReference type="NCBI Taxonomy" id="2512215"/>
    <lineage>
        <taxon>Bacteria</taxon>
        <taxon>Bacillati</taxon>
        <taxon>Actinomycetota</taxon>
        <taxon>Actinomycetes</taxon>
        <taxon>Propionibacteriales</taxon>
        <taxon>Kribbellaceae</taxon>
        <taxon>Kribbella</taxon>
    </lineage>
</organism>
<keyword evidence="3" id="KW-1185">Reference proteome</keyword>
<comment type="caution">
    <text evidence="2">The sequence shown here is derived from an EMBL/GenBank/DDBJ whole genome shotgun (WGS) entry which is preliminary data.</text>
</comment>
<name>A0A4R6J1A9_9ACTN</name>
<evidence type="ECO:0000313" key="3">
    <source>
        <dbReference type="Proteomes" id="UP000295388"/>
    </source>
</evidence>
<sequence>MRATYDDLLRVARREAVGALNELDNGTTDLAAGWQAVLTAARNHLRWLRTELRASDFTGGTFKQGDGSLFAVARSLGAGADLLASQNASTSAALDNIDSLLAARSEVAEIVLTAGQGALQQVGDPGPGTDVIAFRLRKHLLATLEEFEQIAQGNTKRAAIGALGGLTTGAPHHPVSGPSQVAALAAKWQRAHEAREPLSLLTRDLRSTTAQLRTASGYAERLCLSVLATPKLRLDQDQRAVLTNLVSFLRSADLAASQVAEAWRRRLSDLNGEGDTADRVAFRDVIDELNGWIREKDRLRKPAEIVPTRRHALDLLDALDEFVYSTYRVARVQQYAVAGLIMNGRLFVPRTALAKRDPEFQTRPTVWMMRYKTPWVRTSRPGCFEELTDALARTADELSNASDLARQLAGTSSQSRPHGIERTRRPGPLLNSKRHRRVAVSDVTPEADATSMGPER</sequence>
<evidence type="ECO:0000313" key="2">
    <source>
        <dbReference type="EMBL" id="TDO27945.1"/>
    </source>
</evidence>
<protein>
    <submittedName>
        <fullName evidence="2">Uncharacterized protein</fullName>
    </submittedName>
</protein>
<evidence type="ECO:0000256" key="1">
    <source>
        <dbReference type="SAM" id="MobiDB-lite"/>
    </source>
</evidence>
<dbReference type="Proteomes" id="UP000295388">
    <property type="component" value="Unassembled WGS sequence"/>
</dbReference>
<gene>
    <name evidence="2" type="ORF">EV643_1503</name>
</gene>
<proteinExistence type="predicted"/>
<accession>A0A4R6J1A9</accession>
<dbReference type="AlphaFoldDB" id="A0A4R6J1A9"/>
<feature type="region of interest" description="Disordered" evidence="1">
    <location>
        <begin position="402"/>
        <end position="456"/>
    </location>
</feature>
<dbReference type="OrthoDB" id="3820069at2"/>